<keyword evidence="4 6" id="KW-1133">Transmembrane helix</keyword>
<feature type="transmembrane region" description="Helical" evidence="6">
    <location>
        <begin position="165"/>
        <end position="182"/>
    </location>
</feature>
<feature type="transmembrane region" description="Helical" evidence="6">
    <location>
        <begin position="46"/>
        <end position="73"/>
    </location>
</feature>
<evidence type="ECO:0000256" key="6">
    <source>
        <dbReference type="SAM" id="Phobius"/>
    </source>
</evidence>
<dbReference type="PANTHER" id="PTHR42718">
    <property type="entry name" value="MAJOR FACILITATOR SUPERFAMILY MULTIDRUG TRANSPORTER MFSC"/>
    <property type="match status" value="1"/>
</dbReference>
<dbReference type="EMBL" id="LT629779">
    <property type="protein sequence ID" value="SDS96726.1"/>
    <property type="molecule type" value="Genomic_DNA"/>
</dbReference>
<dbReference type="OrthoDB" id="3281800at2"/>
<name>A0A1H1WK77_9MICC</name>
<sequence>MGGCCESRGRLPVQQTVTVSNNPRTALAVAGLSLGTALNPLNSSMIAVALVVLRGDFGLDVAAVTWVVTSFYLASAAGQPVMGRLADRFGPRRMFMLGMALVAVTCAVAPLAPNFALLCVARAVMALGTATAYPSAVVMVGAIAHRAKVESARPLGRLQMANTSAAAVGPVIGGLLVSLVGWEALFLINVPLALAALLIVKQAAPRDEARERGSLAELLRDSDIPGILAFVGALLLVMMAALNVAPGYRWWMLAAGTGIAALFAWRELRFARPFLDLRLLGGNRPLLLVYLAFAVLSSVYYFVFFGLPQLLQESGGYDPGVVGLLMLPLAAMSVVATPWAVKAMGRFGVRRVLLAGVLLLTVAAALMWLLTGTLAIPLVVVMTALMGIPYGAVSIATNQGMFVSTRPQDRGVAAGIYQTCRYVGAITATVMIGVFASGGVHQDSWARMVVAMLVLCAATFGVSLFWRQRSA</sequence>
<comment type="subcellular location">
    <subcellularLocation>
        <location evidence="1">Cell membrane</location>
        <topology evidence="1">Multi-pass membrane protein</topology>
    </subcellularLocation>
</comment>
<evidence type="ECO:0000256" key="5">
    <source>
        <dbReference type="ARBA" id="ARBA00023136"/>
    </source>
</evidence>
<evidence type="ECO:0000256" key="4">
    <source>
        <dbReference type="ARBA" id="ARBA00022989"/>
    </source>
</evidence>
<keyword evidence="3 6" id="KW-0812">Transmembrane</keyword>
<protein>
    <submittedName>
        <fullName evidence="8">Major Facilitator Superfamily protein</fullName>
    </submittedName>
</protein>
<dbReference type="AlphaFoldDB" id="A0A1H1WK77"/>
<evidence type="ECO:0000259" key="7">
    <source>
        <dbReference type="PROSITE" id="PS50850"/>
    </source>
</evidence>
<accession>A0A1H1WK77</accession>
<feature type="domain" description="Major facilitator superfamily (MFS) profile" evidence="7">
    <location>
        <begin position="28"/>
        <end position="469"/>
    </location>
</feature>
<feature type="transmembrane region" description="Helical" evidence="6">
    <location>
        <begin position="376"/>
        <end position="398"/>
    </location>
</feature>
<dbReference type="SUPFAM" id="SSF103473">
    <property type="entry name" value="MFS general substrate transporter"/>
    <property type="match status" value="1"/>
</dbReference>
<dbReference type="CDD" id="cd17321">
    <property type="entry name" value="MFS_MMR_MDR_like"/>
    <property type="match status" value="1"/>
</dbReference>
<evidence type="ECO:0000313" key="8">
    <source>
        <dbReference type="EMBL" id="SDS96726.1"/>
    </source>
</evidence>
<keyword evidence="5 6" id="KW-0472">Membrane</keyword>
<dbReference type="PANTHER" id="PTHR42718:SF9">
    <property type="entry name" value="MAJOR FACILITATOR SUPERFAMILY MULTIDRUG TRANSPORTER MFSC"/>
    <property type="match status" value="1"/>
</dbReference>
<dbReference type="GO" id="GO:0022857">
    <property type="term" value="F:transmembrane transporter activity"/>
    <property type="evidence" value="ECO:0007669"/>
    <property type="project" value="InterPro"/>
</dbReference>
<evidence type="ECO:0000313" key="9">
    <source>
        <dbReference type="Proteomes" id="UP000198751"/>
    </source>
</evidence>
<gene>
    <name evidence="8" type="ORF">SAMN04489743_1335</name>
</gene>
<evidence type="ECO:0000256" key="1">
    <source>
        <dbReference type="ARBA" id="ARBA00004651"/>
    </source>
</evidence>
<feature type="transmembrane region" description="Helical" evidence="6">
    <location>
        <begin position="224"/>
        <end position="242"/>
    </location>
</feature>
<dbReference type="Pfam" id="PF07690">
    <property type="entry name" value="MFS_1"/>
    <property type="match status" value="1"/>
</dbReference>
<keyword evidence="2" id="KW-0813">Transport</keyword>
<dbReference type="PROSITE" id="PS50850">
    <property type="entry name" value="MFS"/>
    <property type="match status" value="1"/>
</dbReference>
<feature type="transmembrane region" description="Helical" evidence="6">
    <location>
        <begin position="419"/>
        <end position="439"/>
    </location>
</feature>
<dbReference type="GO" id="GO:0005886">
    <property type="term" value="C:plasma membrane"/>
    <property type="evidence" value="ECO:0007669"/>
    <property type="project" value="UniProtKB-SubCell"/>
</dbReference>
<feature type="transmembrane region" description="Helical" evidence="6">
    <location>
        <begin position="319"/>
        <end position="340"/>
    </location>
</feature>
<dbReference type="InterPro" id="IPR036259">
    <property type="entry name" value="MFS_trans_sf"/>
</dbReference>
<feature type="transmembrane region" description="Helical" evidence="6">
    <location>
        <begin position="124"/>
        <end position="144"/>
    </location>
</feature>
<dbReference type="InterPro" id="IPR011701">
    <property type="entry name" value="MFS"/>
</dbReference>
<dbReference type="Gene3D" id="1.20.1250.20">
    <property type="entry name" value="MFS general substrate transporter like domains"/>
    <property type="match status" value="1"/>
</dbReference>
<reference evidence="9" key="1">
    <citation type="submission" date="2016-10" db="EMBL/GenBank/DDBJ databases">
        <authorList>
            <person name="Varghese N."/>
            <person name="Submissions S."/>
        </authorList>
    </citation>
    <scope>NUCLEOTIDE SEQUENCE [LARGE SCALE GENOMIC DNA]</scope>
    <source>
        <strain evidence="9">IMMIB L-1606</strain>
    </source>
</reference>
<dbReference type="Gene3D" id="1.20.1720.10">
    <property type="entry name" value="Multidrug resistance protein D"/>
    <property type="match status" value="1"/>
</dbReference>
<evidence type="ECO:0000256" key="2">
    <source>
        <dbReference type="ARBA" id="ARBA00022448"/>
    </source>
</evidence>
<evidence type="ECO:0000256" key="3">
    <source>
        <dbReference type="ARBA" id="ARBA00022692"/>
    </source>
</evidence>
<dbReference type="InterPro" id="IPR020846">
    <property type="entry name" value="MFS_dom"/>
</dbReference>
<organism evidence="8 9">
    <name type="scientific">Pseudarthrobacter equi</name>
    <dbReference type="NCBI Taxonomy" id="728066"/>
    <lineage>
        <taxon>Bacteria</taxon>
        <taxon>Bacillati</taxon>
        <taxon>Actinomycetota</taxon>
        <taxon>Actinomycetes</taxon>
        <taxon>Micrococcales</taxon>
        <taxon>Micrococcaceae</taxon>
        <taxon>Pseudarthrobacter</taxon>
    </lineage>
</organism>
<feature type="transmembrane region" description="Helical" evidence="6">
    <location>
        <begin position="286"/>
        <end position="307"/>
    </location>
</feature>
<dbReference type="Proteomes" id="UP000198751">
    <property type="component" value="Chromosome I"/>
</dbReference>
<feature type="transmembrane region" description="Helical" evidence="6">
    <location>
        <begin position="445"/>
        <end position="466"/>
    </location>
</feature>
<feature type="transmembrane region" description="Helical" evidence="6">
    <location>
        <begin position="94"/>
        <end position="112"/>
    </location>
</feature>
<keyword evidence="9" id="KW-1185">Reference proteome</keyword>
<feature type="transmembrane region" description="Helical" evidence="6">
    <location>
        <begin position="352"/>
        <end position="370"/>
    </location>
</feature>
<proteinExistence type="predicted"/>